<dbReference type="PROSITE" id="PS00175">
    <property type="entry name" value="PG_MUTASE"/>
    <property type="match status" value="1"/>
</dbReference>
<dbReference type="GO" id="GO:0045820">
    <property type="term" value="P:negative regulation of glycolytic process"/>
    <property type="evidence" value="ECO:0007669"/>
    <property type="project" value="TreeGrafter"/>
</dbReference>
<dbReference type="STRING" id="1382522.W6MTQ9"/>
<dbReference type="RefSeq" id="XP_022460602.1">
    <property type="nucleotide sequence ID" value="XM_022601346.1"/>
</dbReference>
<dbReference type="HOGENOM" id="CLU_033323_9_2_1"/>
<organism evidence="4 5">
    <name type="scientific">Kuraishia capsulata CBS 1993</name>
    <dbReference type="NCBI Taxonomy" id="1382522"/>
    <lineage>
        <taxon>Eukaryota</taxon>
        <taxon>Fungi</taxon>
        <taxon>Dikarya</taxon>
        <taxon>Ascomycota</taxon>
        <taxon>Saccharomycotina</taxon>
        <taxon>Pichiomycetes</taxon>
        <taxon>Pichiales</taxon>
        <taxon>Pichiaceae</taxon>
        <taxon>Kuraishia</taxon>
    </lineage>
</organism>
<feature type="active site" description="Proton donor/acceptor" evidence="2">
    <location>
        <position position="99"/>
    </location>
</feature>
<dbReference type="Pfam" id="PF00300">
    <property type="entry name" value="His_Phos_1"/>
    <property type="match status" value="1"/>
</dbReference>
<protein>
    <recommendedName>
        <fullName evidence="6">Phosphoglycerate mutase-like protein</fullName>
    </recommendedName>
</protein>
<proteinExistence type="predicted"/>
<evidence type="ECO:0000313" key="4">
    <source>
        <dbReference type="EMBL" id="CDK28612.1"/>
    </source>
</evidence>
<dbReference type="OrthoDB" id="354304at2759"/>
<dbReference type="InterPro" id="IPR001345">
    <property type="entry name" value="PG/BPGM_mutase_AS"/>
</dbReference>
<dbReference type="InterPro" id="IPR051695">
    <property type="entry name" value="Phosphoglycerate_Mutase"/>
</dbReference>
<dbReference type="AlphaFoldDB" id="W6MTQ9"/>
<feature type="binding site" evidence="3">
    <location>
        <position position="71"/>
    </location>
    <ligand>
        <name>substrate</name>
    </ligand>
</feature>
<sequence length="230" mass="26155">MIADSQLTNDSKNVLRFFIVRHGQTDHNKKKIMQGHLNTALNEEGFHQAALVGERFKDVPIDAFVSSDLTRCQQTVGEIYQHHKIKDGIDLRLTPNLRERAMGEVEGMYLKDALEKYGPAFRSLGETRKELLTRLWKEWDEIVDYGVENDYTNVLICTHGGVITNFINHLYSDLKYGLSDSITEDDLKVPFNTSVTVVDVEKSSKKGIIQSFGDTSHLGAQLKVKDQQLR</sequence>
<feature type="active site" description="Tele-phosphohistidine intermediate" evidence="2">
    <location>
        <position position="22"/>
    </location>
</feature>
<dbReference type="SMART" id="SM00855">
    <property type="entry name" value="PGAM"/>
    <property type="match status" value="1"/>
</dbReference>
<dbReference type="GO" id="GO:0005829">
    <property type="term" value="C:cytosol"/>
    <property type="evidence" value="ECO:0007669"/>
    <property type="project" value="TreeGrafter"/>
</dbReference>
<dbReference type="EMBL" id="HG793129">
    <property type="protein sequence ID" value="CDK28612.1"/>
    <property type="molecule type" value="Genomic_DNA"/>
</dbReference>
<evidence type="ECO:0000313" key="5">
    <source>
        <dbReference type="Proteomes" id="UP000019384"/>
    </source>
</evidence>
<dbReference type="GO" id="GO:0043456">
    <property type="term" value="P:regulation of pentose-phosphate shunt"/>
    <property type="evidence" value="ECO:0007669"/>
    <property type="project" value="TreeGrafter"/>
</dbReference>
<keyword evidence="5" id="KW-1185">Reference proteome</keyword>
<dbReference type="PANTHER" id="PTHR46517:SF1">
    <property type="entry name" value="FRUCTOSE-2,6-BISPHOSPHATASE TIGAR"/>
    <property type="match status" value="1"/>
</dbReference>
<dbReference type="InterPro" id="IPR013078">
    <property type="entry name" value="His_Pase_superF_clade-1"/>
</dbReference>
<gene>
    <name evidence="4" type="ORF">KUCA_T00004596001</name>
</gene>
<dbReference type="SUPFAM" id="SSF53254">
    <property type="entry name" value="Phosphoglycerate mutase-like"/>
    <property type="match status" value="1"/>
</dbReference>
<dbReference type="InterPro" id="IPR029033">
    <property type="entry name" value="His_PPase_superfam"/>
</dbReference>
<dbReference type="GeneID" id="34521990"/>
<feature type="binding site" evidence="3">
    <location>
        <begin position="21"/>
        <end position="28"/>
    </location>
    <ligand>
        <name>substrate</name>
    </ligand>
</feature>
<evidence type="ECO:0008006" key="6">
    <source>
        <dbReference type="Google" id="ProtNLM"/>
    </source>
</evidence>
<dbReference type="CDD" id="cd07067">
    <property type="entry name" value="HP_PGM_like"/>
    <property type="match status" value="1"/>
</dbReference>
<dbReference type="GO" id="GO:0004331">
    <property type="term" value="F:fructose-2,6-bisphosphate 2-phosphatase activity"/>
    <property type="evidence" value="ECO:0007669"/>
    <property type="project" value="TreeGrafter"/>
</dbReference>
<dbReference type="Gene3D" id="3.40.50.1240">
    <property type="entry name" value="Phosphoglycerate mutase-like"/>
    <property type="match status" value="1"/>
</dbReference>
<evidence type="ECO:0000256" key="1">
    <source>
        <dbReference type="ARBA" id="ARBA00022801"/>
    </source>
</evidence>
<accession>W6MTQ9</accession>
<dbReference type="PANTHER" id="PTHR46517">
    <property type="entry name" value="FRUCTOSE-2,6-BISPHOSPHATASE TIGAR"/>
    <property type="match status" value="1"/>
</dbReference>
<dbReference type="Proteomes" id="UP000019384">
    <property type="component" value="Unassembled WGS sequence"/>
</dbReference>
<name>W6MTQ9_9ASCO</name>
<keyword evidence="1" id="KW-0378">Hydrolase</keyword>
<reference evidence="4" key="2">
    <citation type="submission" date="2014-02" db="EMBL/GenBank/DDBJ databases">
        <title>Complete DNA sequence of /Kuraishia capsulata/ illustrates novel genomic features among budding yeasts (/Saccharomycotina/).</title>
        <authorList>
            <person name="Morales L."/>
            <person name="Noel B."/>
            <person name="Porcel B."/>
            <person name="Marcet-Houben M."/>
            <person name="Hullo M-F."/>
            <person name="Sacerdot C."/>
            <person name="Tekaia F."/>
            <person name="Leh-Louis V."/>
            <person name="Despons L."/>
            <person name="Khanna V."/>
            <person name="Aury J-M."/>
            <person name="Barbe V."/>
            <person name="Couloux A."/>
            <person name="Labadie K."/>
            <person name="Pelletier E."/>
            <person name="Souciet J-L."/>
            <person name="Boekhout T."/>
            <person name="Gabaldon T."/>
            <person name="Wincker P."/>
            <person name="Dujon B."/>
        </authorList>
    </citation>
    <scope>NUCLEOTIDE SEQUENCE</scope>
    <source>
        <strain evidence="4">CBS 1993</strain>
    </source>
</reference>
<reference evidence="4" key="1">
    <citation type="submission" date="2013-12" db="EMBL/GenBank/DDBJ databases">
        <authorList>
            <person name="Genoscope - CEA"/>
        </authorList>
    </citation>
    <scope>NUCLEOTIDE SEQUENCE</scope>
    <source>
        <strain evidence="4">CBS 1993</strain>
    </source>
</reference>
<evidence type="ECO:0000256" key="2">
    <source>
        <dbReference type="PIRSR" id="PIRSR613078-1"/>
    </source>
</evidence>
<evidence type="ECO:0000256" key="3">
    <source>
        <dbReference type="PIRSR" id="PIRSR613078-2"/>
    </source>
</evidence>